<feature type="coiled-coil region" evidence="7">
    <location>
        <begin position="9"/>
        <end position="46"/>
    </location>
</feature>
<dbReference type="SMART" id="SM00443">
    <property type="entry name" value="G_patch"/>
    <property type="match status" value="1"/>
</dbReference>
<reference evidence="10 11" key="1">
    <citation type="submission" date="2016-07" db="EMBL/GenBank/DDBJ databases">
        <title>Pervasive Adenine N6-methylation of Active Genes in Fungi.</title>
        <authorList>
            <consortium name="DOE Joint Genome Institute"/>
            <person name="Mondo S.J."/>
            <person name="Dannebaum R.O."/>
            <person name="Kuo R.C."/>
            <person name="Labutti K."/>
            <person name="Haridas S."/>
            <person name="Kuo A."/>
            <person name="Salamov A."/>
            <person name="Ahrendt S.R."/>
            <person name="Lipzen A."/>
            <person name="Sullivan W."/>
            <person name="Andreopoulos W.B."/>
            <person name="Clum A."/>
            <person name="Lindquist E."/>
            <person name="Daum C."/>
            <person name="Ramamoorthy G.K."/>
            <person name="Gryganskyi A."/>
            <person name="Culley D."/>
            <person name="Magnuson J.K."/>
            <person name="James T.Y."/>
            <person name="O'Malley M.A."/>
            <person name="Stajich J.E."/>
            <person name="Spatafora J.W."/>
            <person name="Visel A."/>
            <person name="Grigoriev I.V."/>
        </authorList>
    </citation>
    <scope>NUCLEOTIDE SEQUENCE [LARGE SCALE GENOMIC DNA]</scope>
    <source>
        <strain evidence="10 11">JEL800</strain>
    </source>
</reference>
<evidence type="ECO:0000259" key="9">
    <source>
        <dbReference type="PROSITE" id="PS50174"/>
    </source>
</evidence>
<evidence type="ECO:0000256" key="1">
    <source>
        <dbReference type="ARBA" id="ARBA00004123"/>
    </source>
</evidence>
<dbReference type="GO" id="GO:0001227">
    <property type="term" value="F:DNA-binding transcription repressor activity, RNA polymerase II-specific"/>
    <property type="evidence" value="ECO:0007669"/>
    <property type="project" value="TreeGrafter"/>
</dbReference>
<dbReference type="Proteomes" id="UP000193642">
    <property type="component" value="Unassembled WGS sequence"/>
</dbReference>
<dbReference type="STRING" id="329046.A0A1Y2D074"/>
<keyword evidence="4" id="KW-0862">Zinc</keyword>
<evidence type="ECO:0000256" key="7">
    <source>
        <dbReference type="SAM" id="Coils"/>
    </source>
</evidence>
<dbReference type="PANTHER" id="PTHR46297">
    <property type="entry name" value="ZINC FINGER CCCH-TYPE WITH G PATCH DOMAIN-CONTAINING PROTEIN"/>
    <property type="match status" value="1"/>
</dbReference>
<keyword evidence="11" id="KW-1185">Reference proteome</keyword>
<keyword evidence="5" id="KW-0238">DNA-binding</keyword>
<feature type="region of interest" description="Disordered" evidence="8">
    <location>
        <begin position="187"/>
        <end position="217"/>
    </location>
</feature>
<dbReference type="OrthoDB" id="2158605at2759"/>
<dbReference type="GO" id="GO:0008270">
    <property type="term" value="F:zinc ion binding"/>
    <property type="evidence" value="ECO:0007669"/>
    <property type="project" value="UniProtKB-KW"/>
</dbReference>
<organism evidence="10 11">
    <name type="scientific">Rhizoclosmatium globosum</name>
    <dbReference type="NCBI Taxonomy" id="329046"/>
    <lineage>
        <taxon>Eukaryota</taxon>
        <taxon>Fungi</taxon>
        <taxon>Fungi incertae sedis</taxon>
        <taxon>Chytridiomycota</taxon>
        <taxon>Chytridiomycota incertae sedis</taxon>
        <taxon>Chytridiomycetes</taxon>
        <taxon>Chytridiales</taxon>
        <taxon>Chytriomycetaceae</taxon>
        <taxon>Rhizoclosmatium</taxon>
    </lineage>
</organism>
<evidence type="ECO:0000256" key="3">
    <source>
        <dbReference type="ARBA" id="ARBA00022771"/>
    </source>
</evidence>
<evidence type="ECO:0000256" key="6">
    <source>
        <dbReference type="ARBA" id="ARBA00023242"/>
    </source>
</evidence>
<keyword evidence="6" id="KW-0539">Nucleus</keyword>
<accession>A0A1Y2D074</accession>
<dbReference type="Pfam" id="PF01585">
    <property type="entry name" value="G-patch"/>
    <property type="match status" value="1"/>
</dbReference>
<keyword evidence="2" id="KW-0479">Metal-binding</keyword>
<dbReference type="InterPro" id="IPR000467">
    <property type="entry name" value="G_patch_dom"/>
</dbReference>
<evidence type="ECO:0000256" key="4">
    <source>
        <dbReference type="ARBA" id="ARBA00022833"/>
    </source>
</evidence>
<comment type="subcellular location">
    <subcellularLocation>
        <location evidence="1">Nucleus</location>
    </subcellularLocation>
</comment>
<feature type="region of interest" description="Disordered" evidence="8">
    <location>
        <begin position="144"/>
        <end position="165"/>
    </location>
</feature>
<feature type="domain" description="G-patch" evidence="9">
    <location>
        <begin position="96"/>
        <end position="142"/>
    </location>
</feature>
<dbReference type="PANTHER" id="PTHR46297:SF1">
    <property type="entry name" value="ZINC FINGER CCCH-TYPE WITH G PATCH DOMAIN-CONTAINING PROTEIN"/>
    <property type="match status" value="1"/>
</dbReference>
<evidence type="ECO:0000313" key="11">
    <source>
        <dbReference type="Proteomes" id="UP000193642"/>
    </source>
</evidence>
<keyword evidence="7" id="KW-0175">Coiled coil</keyword>
<evidence type="ECO:0000256" key="2">
    <source>
        <dbReference type="ARBA" id="ARBA00022723"/>
    </source>
</evidence>
<dbReference type="EMBL" id="MCGO01000003">
    <property type="protein sequence ID" value="ORY52681.1"/>
    <property type="molecule type" value="Genomic_DNA"/>
</dbReference>
<proteinExistence type="predicted"/>
<name>A0A1Y2D074_9FUNG</name>
<evidence type="ECO:0000256" key="5">
    <source>
        <dbReference type="ARBA" id="ARBA00023125"/>
    </source>
</evidence>
<sequence>MSTVTLDELSQQQLELEALEADLRMLKELELEINQVARSAAEADIDGDIEPLERLQRLPQSDSADSASDSETLEFTAYSFSASSIRYDPKDWQSFSNGIAAAYMKRMGHRSGTGLGVRGDGIVDPIEAIVGTVGKGLGWEADKSRIKKRKRTTTSDAESNHKDKQLNASEMGMFAFLNTKLNVNASGIGLEDPNPSSSLSPNKSRRKQDTTESQDRASLIQLHKRTTALESEITKIQRSMSLAAKSQERIIAMRVDREKGQSKMGIF</sequence>
<evidence type="ECO:0000313" key="10">
    <source>
        <dbReference type="EMBL" id="ORY52681.1"/>
    </source>
</evidence>
<dbReference type="GO" id="GO:0000978">
    <property type="term" value="F:RNA polymerase II cis-regulatory region sequence-specific DNA binding"/>
    <property type="evidence" value="ECO:0007669"/>
    <property type="project" value="TreeGrafter"/>
</dbReference>
<evidence type="ECO:0000256" key="8">
    <source>
        <dbReference type="SAM" id="MobiDB-lite"/>
    </source>
</evidence>
<dbReference type="PROSITE" id="PS50174">
    <property type="entry name" value="G_PATCH"/>
    <property type="match status" value="1"/>
</dbReference>
<dbReference type="GO" id="GO:0005634">
    <property type="term" value="C:nucleus"/>
    <property type="evidence" value="ECO:0007669"/>
    <property type="project" value="UniProtKB-SubCell"/>
</dbReference>
<keyword evidence="3" id="KW-0863">Zinc-finger</keyword>
<comment type="caution">
    <text evidence="10">The sequence shown here is derived from an EMBL/GenBank/DDBJ whole genome shotgun (WGS) entry which is preliminary data.</text>
</comment>
<protein>
    <recommendedName>
        <fullName evidence="9">G-patch domain-containing protein</fullName>
    </recommendedName>
</protein>
<gene>
    <name evidence="10" type="ORF">BCR33DRAFT_711928</name>
</gene>
<dbReference type="AlphaFoldDB" id="A0A1Y2D074"/>